<accession>A0A6A6RNW2</accession>
<organism evidence="1 2">
    <name type="scientific">Massarina eburnea CBS 473.64</name>
    <dbReference type="NCBI Taxonomy" id="1395130"/>
    <lineage>
        <taxon>Eukaryota</taxon>
        <taxon>Fungi</taxon>
        <taxon>Dikarya</taxon>
        <taxon>Ascomycota</taxon>
        <taxon>Pezizomycotina</taxon>
        <taxon>Dothideomycetes</taxon>
        <taxon>Pleosporomycetidae</taxon>
        <taxon>Pleosporales</taxon>
        <taxon>Massarineae</taxon>
        <taxon>Massarinaceae</taxon>
        <taxon>Massarina</taxon>
    </lineage>
</organism>
<gene>
    <name evidence="1" type="ORF">P280DRAFT_143445</name>
</gene>
<protein>
    <submittedName>
        <fullName evidence="1">Uncharacterized protein</fullName>
    </submittedName>
</protein>
<dbReference type="Proteomes" id="UP000799753">
    <property type="component" value="Unassembled WGS sequence"/>
</dbReference>
<dbReference type="AlphaFoldDB" id="A0A6A6RNW2"/>
<proteinExistence type="predicted"/>
<keyword evidence="2" id="KW-1185">Reference proteome</keyword>
<evidence type="ECO:0000313" key="1">
    <source>
        <dbReference type="EMBL" id="KAF2636877.1"/>
    </source>
</evidence>
<evidence type="ECO:0000313" key="2">
    <source>
        <dbReference type="Proteomes" id="UP000799753"/>
    </source>
</evidence>
<reference evidence="1" key="1">
    <citation type="journal article" date="2020" name="Stud. Mycol.">
        <title>101 Dothideomycetes genomes: a test case for predicting lifestyles and emergence of pathogens.</title>
        <authorList>
            <person name="Haridas S."/>
            <person name="Albert R."/>
            <person name="Binder M."/>
            <person name="Bloem J."/>
            <person name="Labutti K."/>
            <person name="Salamov A."/>
            <person name="Andreopoulos B."/>
            <person name="Baker S."/>
            <person name="Barry K."/>
            <person name="Bills G."/>
            <person name="Bluhm B."/>
            <person name="Cannon C."/>
            <person name="Castanera R."/>
            <person name="Culley D."/>
            <person name="Daum C."/>
            <person name="Ezra D."/>
            <person name="Gonzalez J."/>
            <person name="Henrissat B."/>
            <person name="Kuo A."/>
            <person name="Liang C."/>
            <person name="Lipzen A."/>
            <person name="Lutzoni F."/>
            <person name="Magnuson J."/>
            <person name="Mondo S."/>
            <person name="Nolan M."/>
            <person name="Ohm R."/>
            <person name="Pangilinan J."/>
            <person name="Park H.-J."/>
            <person name="Ramirez L."/>
            <person name="Alfaro M."/>
            <person name="Sun H."/>
            <person name="Tritt A."/>
            <person name="Yoshinaga Y."/>
            <person name="Zwiers L.-H."/>
            <person name="Turgeon B."/>
            <person name="Goodwin S."/>
            <person name="Spatafora J."/>
            <person name="Crous P."/>
            <person name="Grigoriev I."/>
        </authorList>
    </citation>
    <scope>NUCLEOTIDE SEQUENCE</scope>
    <source>
        <strain evidence="1">CBS 473.64</strain>
    </source>
</reference>
<name>A0A6A6RNW2_9PLEO</name>
<dbReference type="EMBL" id="MU006796">
    <property type="protein sequence ID" value="KAF2636877.1"/>
    <property type="molecule type" value="Genomic_DNA"/>
</dbReference>
<sequence length="154" mass="16294">MFPANMPIPYPSIVRPPDVLASYKEAQMRDTMSLKVRALCARPWKAVVLSFGGVRGCSGSDEHCVAPLPVTLCPHNDTRKDFGYVSIALARRCGVSASQACEYAGLLGRAVEGEGESAAEGGGSCSVRFAFAPPLLPSTHALSTTMPPHNNETS</sequence>